<reference evidence="3 4" key="1">
    <citation type="journal article" date="2021" name="Elife">
        <title>Chloroplast acquisition without the gene transfer in kleptoplastic sea slugs, Plakobranchus ocellatus.</title>
        <authorList>
            <person name="Maeda T."/>
            <person name="Takahashi S."/>
            <person name="Yoshida T."/>
            <person name="Shimamura S."/>
            <person name="Takaki Y."/>
            <person name="Nagai Y."/>
            <person name="Toyoda A."/>
            <person name="Suzuki Y."/>
            <person name="Arimoto A."/>
            <person name="Ishii H."/>
            <person name="Satoh N."/>
            <person name="Nishiyama T."/>
            <person name="Hasebe M."/>
            <person name="Maruyama T."/>
            <person name="Minagawa J."/>
            <person name="Obokata J."/>
            <person name="Shigenobu S."/>
        </authorList>
    </citation>
    <scope>NUCLEOTIDE SEQUENCE [LARGE SCALE GENOMIC DNA]</scope>
</reference>
<evidence type="ECO:0000313" key="3">
    <source>
        <dbReference type="EMBL" id="GFO15442.1"/>
    </source>
</evidence>
<gene>
    <name evidence="3" type="ORF">PoB_004194700</name>
</gene>
<dbReference type="Gene3D" id="1.20.1070.10">
    <property type="entry name" value="Rhodopsin 7-helix transmembrane proteins"/>
    <property type="match status" value="1"/>
</dbReference>
<dbReference type="AlphaFoldDB" id="A0AAV4B7G7"/>
<keyword evidence="2" id="KW-1133">Transmembrane helix</keyword>
<keyword evidence="2" id="KW-0812">Transmembrane</keyword>
<dbReference type="Proteomes" id="UP000735302">
    <property type="component" value="Unassembled WGS sequence"/>
</dbReference>
<keyword evidence="2" id="KW-0472">Membrane</keyword>
<evidence type="ECO:0000256" key="1">
    <source>
        <dbReference type="SAM" id="MobiDB-lite"/>
    </source>
</evidence>
<proteinExistence type="predicted"/>
<feature type="transmembrane region" description="Helical" evidence="2">
    <location>
        <begin position="111"/>
        <end position="136"/>
    </location>
</feature>
<comment type="caution">
    <text evidence="3">The sequence shown here is derived from an EMBL/GenBank/DDBJ whole genome shotgun (WGS) entry which is preliminary data.</text>
</comment>
<dbReference type="SUPFAM" id="SSF81321">
    <property type="entry name" value="Family A G protein-coupled receptor-like"/>
    <property type="match status" value="1"/>
</dbReference>
<accession>A0AAV4B7G7</accession>
<keyword evidence="3" id="KW-0675">Receptor</keyword>
<feature type="region of interest" description="Disordered" evidence="1">
    <location>
        <begin position="1"/>
        <end position="66"/>
    </location>
</feature>
<dbReference type="EMBL" id="BLXT01004610">
    <property type="protein sequence ID" value="GFO15442.1"/>
    <property type="molecule type" value="Genomic_DNA"/>
</dbReference>
<evidence type="ECO:0000256" key="2">
    <source>
        <dbReference type="SAM" id="Phobius"/>
    </source>
</evidence>
<feature type="compositionally biased region" description="Low complexity" evidence="1">
    <location>
        <begin position="1"/>
        <end position="14"/>
    </location>
</feature>
<feature type="transmembrane region" description="Helical" evidence="2">
    <location>
        <begin position="76"/>
        <end position="99"/>
    </location>
</feature>
<sequence length="151" mass="17140">MRSSIRLKSASSSAGPDSYSNRSNRETLRNSEKTESSAKPKGQVNAEKDFTGNKNESKKGAGKKHSQKELFVIKNALAVVVLQLICTTPGIIVYIFVMIEPRFRMGTEYHNLFFVVYGAVDWRYAVNAFFNFFIYLNFNSKFKQCFLLGLV</sequence>
<evidence type="ECO:0000313" key="4">
    <source>
        <dbReference type="Proteomes" id="UP000735302"/>
    </source>
</evidence>
<feature type="compositionally biased region" description="Basic and acidic residues" evidence="1">
    <location>
        <begin position="46"/>
        <end position="59"/>
    </location>
</feature>
<feature type="compositionally biased region" description="Basic and acidic residues" evidence="1">
    <location>
        <begin position="23"/>
        <end position="38"/>
    </location>
</feature>
<name>A0AAV4B7G7_9GAST</name>
<protein>
    <submittedName>
        <fullName evidence="3">Chemosensory receptor a</fullName>
    </submittedName>
</protein>
<keyword evidence="4" id="KW-1185">Reference proteome</keyword>
<organism evidence="3 4">
    <name type="scientific">Plakobranchus ocellatus</name>
    <dbReference type="NCBI Taxonomy" id="259542"/>
    <lineage>
        <taxon>Eukaryota</taxon>
        <taxon>Metazoa</taxon>
        <taxon>Spiralia</taxon>
        <taxon>Lophotrochozoa</taxon>
        <taxon>Mollusca</taxon>
        <taxon>Gastropoda</taxon>
        <taxon>Heterobranchia</taxon>
        <taxon>Euthyneura</taxon>
        <taxon>Panpulmonata</taxon>
        <taxon>Sacoglossa</taxon>
        <taxon>Placobranchoidea</taxon>
        <taxon>Plakobranchidae</taxon>
        <taxon>Plakobranchus</taxon>
    </lineage>
</organism>